<comment type="caution">
    <text evidence="2">The sequence shown here is derived from an EMBL/GenBank/DDBJ whole genome shotgun (WGS) entry which is preliminary data.</text>
</comment>
<feature type="region of interest" description="Disordered" evidence="1">
    <location>
        <begin position="44"/>
        <end position="176"/>
    </location>
</feature>
<feature type="compositionally biased region" description="Basic and acidic residues" evidence="1">
    <location>
        <begin position="1"/>
        <end position="17"/>
    </location>
</feature>
<reference evidence="2" key="1">
    <citation type="submission" date="2023-03" db="EMBL/GenBank/DDBJ databases">
        <title>Massive genome expansion in bonnet fungi (Mycena s.s.) driven by repeated elements and novel gene families across ecological guilds.</title>
        <authorList>
            <consortium name="Lawrence Berkeley National Laboratory"/>
            <person name="Harder C.B."/>
            <person name="Miyauchi S."/>
            <person name="Viragh M."/>
            <person name="Kuo A."/>
            <person name="Thoen E."/>
            <person name="Andreopoulos B."/>
            <person name="Lu D."/>
            <person name="Skrede I."/>
            <person name="Drula E."/>
            <person name="Henrissat B."/>
            <person name="Morin E."/>
            <person name="Kohler A."/>
            <person name="Barry K."/>
            <person name="LaButti K."/>
            <person name="Morin E."/>
            <person name="Salamov A."/>
            <person name="Lipzen A."/>
            <person name="Mereny Z."/>
            <person name="Hegedus B."/>
            <person name="Baldrian P."/>
            <person name="Stursova M."/>
            <person name="Weitz H."/>
            <person name="Taylor A."/>
            <person name="Grigoriev I.V."/>
            <person name="Nagy L.G."/>
            <person name="Martin F."/>
            <person name="Kauserud H."/>
        </authorList>
    </citation>
    <scope>NUCLEOTIDE SEQUENCE</scope>
    <source>
        <strain evidence="2">CBHHK067</strain>
    </source>
</reference>
<name>A0AAD7GZ36_MYCRO</name>
<organism evidence="2 3">
    <name type="scientific">Mycena rosella</name>
    <name type="common">Pink bonnet</name>
    <name type="synonym">Agaricus rosellus</name>
    <dbReference type="NCBI Taxonomy" id="1033263"/>
    <lineage>
        <taxon>Eukaryota</taxon>
        <taxon>Fungi</taxon>
        <taxon>Dikarya</taxon>
        <taxon>Basidiomycota</taxon>
        <taxon>Agaricomycotina</taxon>
        <taxon>Agaricomycetes</taxon>
        <taxon>Agaricomycetidae</taxon>
        <taxon>Agaricales</taxon>
        <taxon>Marasmiineae</taxon>
        <taxon>Mycenaceae</taxon>
        <taxon>Mycena</taxon>
    </lineage>
</organism>
<dbReference type="EMBL" id="JARKIE010000004">
    <property type="protein sequence ID" value="KAJ7708255.1"/>
    <property type="molecule type" value="Genomic_DNA"/>
</dbReference>
<feature type="region of interest" description="Disordered" evidence="1">
    <location>
        <begin position="1"/>
        <end position="26"/>
    </location>
</feature>
<feature type="compositionally biased region" description="Basic residues" evidence="1">
    <location>
        <begin position="65"/>
        <end position="78"/>
    </location>
</feature>
<keyword evidence="3" id="KW-1185">Reference proteome</keyword>
<accession>A0AAD7GZ36</accession>
<dbReference type="AlphaFoldDB" id="A0AAD7GZ36"/>
<dbReference type="Proteomes" id="UP001221757">
    <property type="component" value="Unassembled WGS sequence"/>
</dbReference>
<evidence type="ECO:0000313" key="2">
    <source>
        <dbReference type="EMBL" id="KAJ7708255.1"/>
    </source>
</evidence>
<proteinExistence type="predicted"/>
<feature type="compositionally biased region" description="Basic residues" evidence="1">
    <location>
        <begin position="166"/>
        <end position="176"/>
    </location>
</feature>
<evidence type="ECO:0000256" key="1">
    <source>
        <dbReference type="SAM" id="MobiDB-lite"/>
    </source>
</evidence>
<sequence>MEGRALAPEEMREKEAESADDDEEDLACGRACWAGARRLRPRTLAIAPRTPPENPHTLAATPATLRRRHTMPHLRTSKIGRPAVHTPLDARDSKRKERGTHVGATQKKKINEKMGGSTPALAPTRASPQKEGKPGQWRTGRLANPHHQNGAPCEARMQREPPSPRTRVKRCVTKAR</sequence>
<evidence type="ECO:0000313" key="3">
    <source>
        <dbReference type="Proteomes" id="UP001221757"/>
    </source>
</evidence>
<gene>
    <name evidence="2" type="ORF">B0H17DRAFT_453306</name>
</gene>
<protein>
    <submittedName>
        <fullName evidence="2">Uncharacterized protein</fullName>
    </submittedName>
</protein>